<keyword evidence="1" id="KW-0812">Transmembrane</keyword>
<dbReference type="AlphaFoldDB" id="A0AAD1KC23"/>
<organism evidence="2 3">
    <name type="scientific">Shewanella algae</name>
    <dbReference type="NCBI Taxonomy" id="38313"/>
    <lineage>
        <taxon>Bacteria</taxon>
        <taxon>Pseudomonadati</taxon>
        <taxon>Pseudomonadota</taxon>
        <taxon>Gammaproteobacteria</taxon>
        <taxon>Alteromonadales</taxon>
        <taxon>Shewanellaceae</taxon>
        <taxon>Shewanella</taxon>
    </lineage>
</organism>
<reference evidence="2" key="1">
    <citation type="submission" date="2021-05" db="EMBL/GenBank/DDBJ databases">
        <title>Molecular characterization for Shewanella algae harboring chromosomal blaOXA-55-like strains isolated from clinical and environment sample.</title>
        <authorList>
            <person name="Ohama Y."/>
            <person name="Aoki K."/>
            <person name="Harada S."/>
            <person name="Moriya K."/>
            <person name="Ishii Y."/>
            <person name="Tateda K."/>
        </authorList>
    </citation>
    <scope>NUCLEOTIDE SEQUENCE</scope>
    <source>
        <strain evidence="2">TUM17379</strain>
    </source>
</reference>
<dbReference type="RefSeq" id="WP_208146571.1">
    <property type="nucleotide sequence ID" value="NZ_AP024613.1"/>
</dbReference>
<evidence type="ECO:0000256" key="1">
    <source>
        <dbReference type="SAM" id="Phobius"/>
    </source>
</evidence>
<protein>
    <submittedName>
        <fullName evidence="2">Uncharacterized protein</fullName>
    </submittedName>
</protein>
<dbReference type="EMBL" id="AP024613">
    <property type="protein sequence ID" value="BCV44212.1"/>
    <property type="molecule type" value="Genomic_DNA"/>
</dbReference>
<gene>
    <name evidence="2" type="ORF">TUM17379_12300</name>
</gene>
<name>A0AAD1KC23_9GAMM</name>
<accession>A0AAD1KC23</accession>
<keyword evidence="1" id="KW-1133">Transmembrane helix</keyword>
<evidence type="ECO:0000313" key="3">
    <source>
        <dbReference type="Proteomes" id="UP000825078"/>
    </source>
</evidence>
<dbReference type="Proteomes" id="UP000825078">
    <property type="component" value="Chromosome"/>
</dbReference>
<proteinExistence type="predicted"/>
<sequence>MEKELFGLLGVIVGFVLNLIYGTWGKRNQKKQEQYYLAVVVTLQLDRFFDNAVKLCSDNGMKDEHGDYCPSVPYPELELPGSEVNWRCLPQNVMKDILWMPETIREALLVIDSIREHRAERPDFDEFYEARQYEFAKIALTANELSSKLRKIVALPDRIVGDQFFKPLEFLSNKVMEIEKVRNDREQYDRIIAEQLSGLSPISD</sequence>
<keyword evidence="1" id="KW-0472">Membrane</keyword>
<evidence type="ECO:0000313" key="2">
    <source>
        <dbReference type="EMBL" id="BCV44212.1"/>
    </source>
</evidence>
<feature type="transmembrane region" description="Helical" evidence="1">
    <location>
        <begin position="6"/>
        <end position="24"/>
    </location>
</feature>